<evidence type="ECO:0000256" key="2">
    <source>
        <dbReference type="SAM" id="MobiDB-lite"/>
    </source>
</evidence>
<dbReference type="STRING" id="1227499.C493_09463"/>
<feature type="compositionally biased region" description="Polar residues" evidence="2">
    <location>
        <begin position="1"/>
        <end position="10"/>
    </location>
</feature>
<feature type="compositionally biased region" description="Low complexity" evidence="2">
    <location>
        <begin position="185"/>
        <end position="194"/>
    </location>
</feature>
<dbReference type="NCBIfam" id="TIGR04126">
    <property type="entry name" value="PGF_CTERM"/>
    <property type="match status" value="1"/>
</dbReference>
<dbReference type="InterPro" id="IPR026371">
    <property type="entry name" value="PGF_CTERM"/>
</dbReference>
<evidence type="ECO:0000313" key="4">
    <source>
        <dbReference type="EMBL" id="ELY57045.1"/>
    </source>
</evidence>
<dbReference type="eggNOG" id="ENOG502N5M7">
    <property type="taxonomic scope" value="Archaea"/>
</dbReference>
<proteinExistence type="predicted"/>
<keyword evidence="5" id="KW-1185">Reference proteome</keyword>
<feature type="domain" description="PGF-CTERM archaeal protein-sorting signal" evidence="3">
    <location>
        <begin position="205"/>
        <end position="227"/>
    </location>
</feature>
<dbReference type="Proteomes" id="UP000011602">
    <property type="component" value="Unassembled WGS sequence"/>
</dbReference>
<evidence type="ECO:0000256" key="1">
    <source>
        <dbReference type="ARBA" id="ARBA00022729"/>
    </source>
</evidence>
<dbReference type="GO" id="GO:0005886">
    <property type="term" value="C:plasma membrane"/>
    <property type="evidence" value="ECO:0007669"/>
    <property type="project" value="UniProtKB-SubCell"/>
</dbReference>
<gene>
    <name evidence="4" type="ORF">C493_09463</name>
</gene>
<reference evidence="4 5" key="1">
    <citation type="journal article" date="2014" name="PLoS Genet.">
        <title>Phylogenetically driven sequencing of extremely halophilic archaea reveals strategies for static and dynamic osmo-response.</title>
        <authorList>
            <person name="Becker E.A."/>
            <person name="Seitzer P.M."/>
            <person name="Tritt A."/>
            <person name="Larsen D."/>
            <person name="Krusor M."/>
            <person name="Yao A.I."/>
            <person name="Wu D."/>
            <person name="Madern D."/>
            <person name="Eisen J.A."/>
            <person name="Darling A.E."/>
            <person name="Facciotti M.T."/>
        </authorList>
    </citation>
    <scope>NUCLEOTIDE SEQUENCE [LARGE SCALE GENOMIC DNA]</scope>
    <source>
        <strain evidence="4 5">JCM 12255</strain>
    </source>
</reference>
<dbReference type="AlphaFoldDB" id="L9X5U4"/>
<organism evidence="4 5">
    <name type="scientific">Natronolimnohabitans innermongolicus JCM 12255</name>
    <dbReference type="NCBI Taxonomy" id="1227499"/>
    <lineage>
        <taxon>Archaea</taxon>
        <taxon>Methanobacteriati</taxon>
        <taxon>Methanobacteriota</taxon>
        <taxon>Stenosarchaea group</taxon>
        <taxon>Halobacteria</taxon>
        <taxon>Halobacteriales</taxon>
        <taxon>Natrialbaceae</taxon>
        <taxon>Natronolimnohabitans</taxon>
    </lineage>
</organism>
<protein>
    <recommendedName>
        <fullName evidence="3">PGF-CTERM archaeal protein-sorting signal domain-containing protein</fullName>
    </recommendedName>
</protein>
<dbReference type="GO" id="GO:0030115">
    <property type="term" value="C:S-layer"/>
    <property type="evidence" value="ECO:0007669"/>
    <property type="project" value="UniProtKB-SubCell"/>
</dbReference>
<comment type="caution">
    <text evidence="4">The sequence shown here is derived from an EMBL/GenBank/DDBJ whole genome shotgun (WGS) entry which is preliminary data.</text>
</comment>
<sequence length="227" mass="24010">MAAQSPTEATAQEHELTADATVTVTEDGEIATFEIEQELPPEMADGMGMVGEFGEYDSLAEMTAEMTVEDDNGIDGYETAREDEREDAYVMTFVFDEIDASETEDMTVDATDDAVTLELIGFDEQFQTGAGERDDVPAMAAYSEYTVTAEMPGTITDSNADTADGTVATWDLADEPADELFVESGTDGTPTSDDTGGDDDADDGIPGFGPILAIAGLLGTTAALSRR</sequence>
<feature type="region of interest" description="Disordered" evidence="2">
    <location>
        <begin position="1"/>
        <end position="21"/>
    </location>
</feature>
<keyword evidence="1" id="KW-0732">Signal</keyword>
<dbReference type="EMBL" id="AOHZ01000043">
    <property type="protein sequence ID" value="ELY57045.1"/>
    <property type="molecule type" value="Genomic_DNA"/>
</dbReference>
<name>L9X5U4_9EURY</name>
<evidence type="ECO:0000313" key="5">
    <source>
        <dbReference type="Proteomes" id="UP000011602"/>
    </source>
</evidence>
<dbReference type="Pfam" id="PF18204">
    <property type="entry name" value="PGF-CTERM"/>
    <property type="match status" value="1"/>
</dbReference>
<accession>L9X5U4</accession>
<evidence type="ECO:0000259" key="3">
    <source>
        <dbReference type="Pfam" id="PF18204"/>
    </source>
</evidence>
<feature type="region of interest" description="Disordered" evidence="2">
    <location>
        <begin position="180"/>
        <end position="207"/>
    </location>
</feature>